<dbReference type="EMBL" id="CP049207">
    <property type="protein sequence ID" value="QTG02160.1"/>
    <property type="molecule type" value="Genomic_DNA"/>
</dbReference>
<protein>
    <submittedName>
        <fullName evidence="4">FAD-binding oxidoreductase</fullName>
    </submittedName>
</protein>
<dbReference type="Pfam" id="PF01266">
    <property type="entry name" value="DAO"/>
    <property type="match status" value="1"/>
</dbReference>
<sequence>MSSVEKKHIVVIGAGIVGACTALELVRAGQEVTIVDPGEPGGRQAASYGHGCWISPGSVVPMSMPGLWKKVPGYLLNPEGPLVIRWRHLPKLAPWLLRFLWAGASVRRVEATAHALSRLLGDSPQRHRVLSEELGLPDLIRQDGLLYAYPDRRAFDQEALAWHLRRMTGLRWRELDKAALSEREPNLDPRYSFAILAEDGAHCLDPGAYVARIAQVACAGGAKLIRAKAQAFAFEGERLTGVQTDQGLITCDHAVVAAGAWSKALARAAGDRIPLESERGYHGVLQMETGGPRYPVMPSDGKMANTPTVHGLRLSGQVELASVDTPPNWQRVDILLDHARKTYPALAAMRDIQIDKWMGHRPSTPDGLPVIGKSSRSADVFYAFGHGHVGFASGPITGAIVAGHITGKGQAHDIRAYSPRRFRLGKDPLRREAEEARRV</sequence>
<dbReference type="AlphaFoldDB" id="A0AAE7R5C1"/>
<evidence type="ECO:0000313" key="3">
    <source>
        <dbReference type="EMBL" id="NTF38342.1"/>
    </source>
</evidence>
<reference evidence="3 6" key="1">
    <citation type="journal article" date="2020" name="Science">
        <title>Unexpected conservation and global transmission of agrobacterial virulence plasmids.</title>
        <authorList>
            <person name="Weisberg A.J."/>
            <person name="Davis E.W. 2nd"/>
            <person name="Tabima J."/>
            <person name="Belcher M.S."/>
            <person name="Miller M."/>
            <person name="Kuo C.H."/>
            <person name="Loper J.E."/>
            <person name="Grunwald N.J."/>
            <person name="Putnam M.L."/>
            <person name="Chang J.H."/>
        </authorList>
    </citation>
    <scope>NUCLEOTIDE SEQUENCE [LARGE SCALE GENOMIC DNA]</scope>
    <source>
        <strain evidence="3 6">A19/93</strain>
    </source>
</reference>
<evidence type="ECO:0000259" key="2">
    <source>
        <dbReference type="Pfam" id="PF01266"/>
    </source>
</evidence>
<evidence type="ECO:0000256" key="1">
    <source>
        <dbReference type="ARBA" id="ARBA00023002"/>
    </source>
</evidence>
<dbReference type="SUPFAM" id="SSF51905">
    <property type="entry name" value="FAD/NAD(P)-binding domain"/>
    <property type="match status" value="1"/>
</dbReference>
<dbReference type="Proteomes" id="UP000663912">
    <property type="component" value="Chromosome 2"/>
</dbReference>
<feature type="domain" description="FAD dependent oxidoreductase" evidence="2">
    <location>
        <begin position="9"/>
        <end position="402"/>
    </location>
</feature>
<dbReference type="KEGG" id="arui:G6M88_17140"/>
<dbReference type="Gene3D" id="3.30.9.10">
    <property type="entry name" value="D-Amino Acid Oxidase, subunit A, domain 2"/>
    <property type="match status" value="1"/>
</dbReference>
<accession>A0AAE7R5C1</accession>
<dbReference type="Proteomes" id="UP000822331">
    <property type="component" value="Unassembled WGS sequence"/>
</dbReference>
<keyword evidence="1" id="KW-0560">Oxidoreductase</keyword>
<reference evidence="4" key="2">
    <citation type="submission" date="2020-02" db="EMBL/GenBank/DDBJ databases">
        <title>Unexpected conservation and global transmission of agrobacterial virulence plasmids.</title>
        <authorList>
            <person name="Weisberg A.J."/>
            <person name="Davis E.W. II"/>
            <person name="Tabima J.R."/>
            <person name="Belcher M.S."/>
            <person name="Miller M."/>
            <person name="Kuo C.-H."/>
            <person name="Loper J.E."/>
            <person name="Grunwald N.J."/>
            <person name="Putnam M.L."/>
            <person name="Chang J.H."/>
        </authorList>
    </citation>
    <scope>NUCLEOTIDE SEQUENCE</scope>
    <source>
        <strain evidence="4">W2/73</strain>
    </source>
</reference>
<dbReference type="PROSITE" id="PS51257">
    <property type="entry name" value="PROKAR_LIPOPROTEIN"/>
    <property type="match status" value="1"/>
</dbReference>
<proteinExistence type="predicted"/>
<evidence type="ECO:0000313" key="6">
    <source>
        <dbReference type="Proteomes" id="UP000822331"/>
    </source>
</evidence>
<gene>
    <name evidence="3" type="ORF">G6L72_16695</name>
    <name evidence="4" type="ORF">G6M88_17140</name>
</gene>
<dbReference type="PANTHER" id="PTHR13847:SF289">
    <property type="entry name" value="GLYCINE OXIDASE"/>
    <property type="match status" value="1"/>
</dbReference>
<dbReference type="SUPFAM" id="SSF54373">
    <property type="entry name" value="FAD-linked reductases, C-terminal domain"/>
    <property type="match status" value="1"/>
</dbReference>
<organism evidence="4 5">
    <name type="scientific">Agrobacterium rubi</name>
    <dbReference type="NCBI Taxonomy" id="28099"/>
    <lineage>
        <taxon>Bacteria</taxon>
        <taxon>Pseudomonadati</taxon>
        <taxon>Pseudomonadota</taxon>
        <taxon>Alphaproteobacteria</taxon>
        <taxon>Hyphomicrobiales</taxon>
        <taxon>Rhizobiaceae</taxon>
        <taxon>Rhizobium/Agrobacterium group</taxon>
        <taxon>Agrobacterium</taxon>
    </lineage>
</organism>
<dbReference type="InterPro" id="IPR006076">
    <property type="entry name" value="FAD-dep_OxRdtase"/>
</dbReference>
<dbReference type="EMBL" id="JAAMCP010000010">
    <property type="protein sequence ID" value="NTF38342.1"/>
    <property type="molecule type" value="Genomic_DNA"/>
</dbReference>
<dbReference type="RefSeq" id="WP_065700239.1">
    <property type="nucleotide sequence ID" value="NZ_CP049207.1"/>
</dbReference>
<evidence type="ECO:0000313" key="4">
    <source>
        <dbReference type="EMBL" id="QTG02160.1"/>
    </source>
</evidence>
<dbReference type="Gene3D" id="3.50.50.60">
    <property type="entry name" value="FAD/NAD(P)-binding domain"/>
    <property type="match status" value="2"/>
</dbReference>
<dbReference type="PANTHER" id="PTHR13847">
    <property type="entry name" value="SARCOSINE DEHYDROGENASE-RELATED"/>
    <property type="match status" value="1"/>
</dbReference>
<keyword evidence="6" id="KW-1185">Reference proteome</keyword>
<dbReference type="GO" id="GO:0016491">
    <property type="term" value="F:oxidoreductase activity"/>
    <property type="evidence" value="ECO:0007669"/>
    <property type="project" value="UniProtKB-KW"/>
</dbReference>
<dbReference type="InterPro" id="IPR036188">
    <property type="entry name" value="FAD/NAD-bd_sf"/>
</dbReference>
<evidence type="ECO:0000313" key="5">
    <source>
        <dbReference type="Proteomes" id="UP000663912"/>
    </source>
</evidence>
<dbReference type="GO" id="GO:0005737">
    <property type="term" value="C:cytoplasm"/>
    <property type="evidence" value="ECO:0007669"/>
    <property type="project" value="TreeGrafter"/>
</dbReference>
<name>A0AAE7R5C1_9HYPH</name>